<dbReference type="KEGG" id="daur:Daura_40700"/>
<evidence type="ECO:0000259" key="3">
    <source>
        <dbReference type="Pfam" id="PF13427"/>
    </source>
</evidence>
<evidence type="ECO:0000313" key="4">
    <source>
        <dbReference type="EMBL" id="UWZ52871.1"/>
    </source>
</evidence>
<keyword evidence="1" id="KW-0808">Transferase</keyword>
<sequence length="263" mass="26933">MSAPPAVLAYAAAVAATLHEEHPGTVGVYLHGSAALGGFRAGTSDVDILAVVPGPVAVPGADPGAAVRLGERLAAVPGCPGSGLELSVITAATAADLGSCPFEVHVATTDAPARIVAGDGHPGDPDLVLHATVCREHAVAVTGPPPPAVFAPVPRERVLAAMVEELRWASLRHATVYAVLNACRAARYAEEGTLCSKLAGGEWFLRRHGPTPVVGAALTAQRHGLELPPPRGRITVLQRVQAARAFVATVQDQLRATLAQPHP</sequence>
<dbReference type="GO" id="GO:0016779">
    <property type="term" value="F:nucleotidyltransferase activity"/>
    <property type="evidence" value="ECO:0007669"/>
    <property type="project" value="InterPro"/>
</dbReference>
<proteinExistence type="predicted"/>
<dbReference type="InterPro" id="IPR002934">
    <property type="entry name" value="Polymerase_NTP_transf_dom"/>
</dbReference>
<feature type="domain" description="Polymerase nucleotidyl transferase" evidence="2">
    <location>
        <begin position="19"/>
        <end position="56"/>
    </location>
</feature>
<accession>A0A9Q9MHQ1</accession>
<feature type="domain" description="Adenylyltransferase AadA C-terminal" evidence="3">
    <location>
        <begin position="149"/>
        <end position="207"/>
    </location>
</feature>
<gene>
    <name evidence="4" type="ORF">Daura_40700</name>
</gene>
<organism evidence="4 5">
    <name type="scientific">Dactylosporangium aurantiacum</name>
    <dbReference type="NCBI Taxonomy" id="35754"/>
    <lineage>
        <taxon>Bacteria</taxon>
        <taxon>Bacillati</taxon>
        <taxon>Actinomycetota</taxon>
        <taxon>Actinomycetes</taxon>
        <taxon>Micromonosporales</taxon>
        <taxon>Micromonosporaceae</taxon>
        <taxon>Dactylosporangium</taxon>
    </lineage>
</organism>
<dbReference type="Proteomes" id="UP001058003">
    <property type="component" value="Chromosome"/>
</dbReference>
<dbReference type="SUPFAM" id="SSF81301">
    <property type="entry name" value="Nucleotidyltransferase"/>
    <property type="match status" value="1"/>
</dbReference>
<dbReference type="InterPro" id="IPR043519">
    <property type="entry name" value="NT_sf"/>
</dbReference>
<name>A0A9Q9MHQ1_9ACTN</name>
<evidence type="ECO:0000256" key="1">
    <source>
        <dbReference type="ARBA" id="ARBA00022679"/>
    </source>
</evidence>
<evidence type="ECO:0000313" key="5">
    <source>
        <dbReference type="Proteomes" id="UP001058003"/>
    </source>
</evidence>
<dbReference type="Pfam" id="PF01909">
    <property type="entry name" value="NTP_transf_2"/>
    <property type="match status" value="1"/>
</dbReference>
<reference evidence="4" key="1">
    <citation type="submission" date="2021-04" db="EMBL/GenBank/DDBJ databases">
        <title>Dactylosporangium aurantiacum NRRL B-8018 full assembly.</title>
        <authorList>
            <person name="Hartkoorn R.C."/>
            <person name="Beaudoing E."/>
            <person name="Hot D."/>
        </authorList>
    </citation>
    <scope>NUCLEOTIDE SEQUENCE</scope>
    <source>
        <strain evidence="4">NRRL B-8018</strain>
    </source>
</reference>
<keyword evidence="5" id="KW-1185">Reference proteome</keyword>
<dbReference type="InterPro" id="IPR025184">
    <property type="entry name" value="AadA_C"/>
</dbReference>
<dbReference type="RefSeq" id="WP_033356846.1">
    <property type="nucleotide sequence ID" value="NZ_CP073767.1"/>
</dbReference>
<dbReference type="CDD" id="cd05403">
    <property type="entry name" value="NT_KNTase_like"/>
    <property type="match status" value="1"/>
</dbReference>
<evidence type="ECO:0000259" key="2">
    <source>
        <dbReference type="Pfam" id="PF01909"/>
    </source>
</evidence>
<protein>
    <submittedName>
        <fullName evidence="4">DUF4111 domain-containing protein</fullName>
    </submittedName>
</protein>
<dbReference type="Pfam" id="PF13427">
    <property type="entry name" value="AadA_C"/>
    <property type="match status" value="1"/>
</dbReference>
<dbReference type="EMBL" id="CP073767">
    <property type="protein sequence ID" value="UWZ52871.1"/>
    <property type="molecule type" value="Genomic_DNA"/>
</dbReference>
<dbReference type="AlphaFoldDB" id="A0A9Q9MHQ1"/>